<dbReference type="SUPFAM" id="SSF101904">
    <property type="entry name" value="GyrA/ParC C-terminal domain-like"/>
    <property type="match status" value="1"/>
</dbReference>
<comment type="similarity">
    <text evidence="2 9">Belongs to the type II topoisomerase GyrA/ParC subunit family.</text>
</comment>
<keyword evidence="4 9" id="KW-0067">ATP-binding</keyword>
<evidence type="ECO:0000256" key="10">
    <source>
        <dbReference type="PROSITE-ProRule" id="PRU01384"/>
    </source>
</evidence>
<dbReference type="InterPro" id="IPR013757">
    <property type="entry name" value="Topo_IIA_A_a_sf"/>
</dbReference>
<dbReference type="GO" id="GO:0006261">
    <property type="term" value="P:DNA-templated DNA replication"/>
    <property type="evidence" value="ECO:0007669"/>
    <property type="project" value="UniProtKB-UniRule"/>
</dbReference>
<evidence type="ECO:0000256" key="11">
    <source>
        <dbReference type="SAM" id="Coils"/>
    </source>
</evidence>
<dbReference type="GO" id="GO:0006265">
    <property type="term" value="P:DNA topological change"/>
    <property type="evidence" value="ECO:0007669"/>
    <property type="project" value="UniProtKB-UniRule"/>
</dbReference>
<evidence type="ECO:0000256" key="2">
    <source>
        <dbReference type="ARBA" id="ARBA00008263"/>
    </source>
</evidence>
<dbReference type="Gene3D" id="3.90.199.10">
    <property type="entry name" value="Topoisomerase II, domain 5"/>
    <property type="match status" value="1"/>
</dbReference>
<keyword evidence="3 9" id="KW-0547">Nucleotide-binding</keyword>
<dbReference type="InterPro" id="IPR013758">
    <property type="entry name" value="Topo_IIA_A/C_ab"/>
</dbReference>
<dbReference type="Pfam" id="PF00521">
    <property type="entry name" value="DNA_topoisoIV"/>
    <property type="match status" value="1"/>
</dbReference>
<feature type="domain" description="Topo IIA-type catalytic" evidence="12">
    <location>
        <begin position="32"/>
        <end position="498"/>
    </location>
</feature>
<keyword evidence="9" id="KW-0963">Cytoplasm</keyword>
<dbReference type="SMART" id="SM00434">
    <property type="entry name" value="TOP4c"/>
    <property type="match status" value="1"/>
</dbReference>
<dbReference type="EC" id="5.6.2.2" evidence="9"/>
<dbReference type="EMBL" id="CADCWN010000108">
    <property type="protein sequence ID" value="CAA9565598.1"/>
    <property type="molecule type" value="Genomic_DNA"/>
</dbReference>
<protein>
    <recommendedName>
        <fullName evidence="9">DNA gyrase subunit A</fullName>
        <ecNumber evidence="9">5.6.2.2</ecNumber>
    </recommendedName>
</protein>
<dbReference type="InterPro" id="IPR035516">
    <property type="entry name" value="Gyrase/topoIV_suA_C"/>
</dbReference>
<dbReference type="NCBIfam" id="NF004044">
    <property type="entry name" value="PRK05561.1"/>
    <property type="match status" value="1"/>
</dbReference>
<name>A0A6J4V1S7_9BACT</name>
<evidence type="ECO:0000256" key="5">
    <source>
        <dbReference type="ARBA" id="ARBA00023029"/>
    </source>
</evidence>
<comment type="miscellaneous">
    <text evidence="9">Few gyrases are as efficient as E.coli at forming negative supercoils. Not all organisms have 2 type II topoisomerases; in organisms with a single type II topoisomerase this enzyme also has to decatenate newly replicated chromosomes.</text>
</comment>
<evidence type="ECO:0000256" key="6">
    <source>
        <dbReference type="ARBA" id="ARBA00023125"/>
    </source>
</evidence>
<comment type="subunit">
    <text evidence="8">Heterotetramer composed of ParC and ParE.</text>
</comment>
<dbReference type="InterPro" id="IPR013760">
    <property type="entry name" value="Topo_IIA-like_dom_sf"/>
</dbReference>
<comment type="function">
    <text evidence="9">A type II topoisomerase that negatively supercoils closed circular double-stranded (ds) DNA in an ATP-dependent manner to modulate DNA topology and maintain chromosomes in an underwound state. Negative supercoiling favors strand separation, and DNA replication, transcription, recombination and repair, all of which involve strand separation. Also able to catalyze the interconversion of other topological isomers of dsDNA rings, including catenanes and knotted rings. Type II topoisomerases break and join 2 DNA strands simultaneously in an ATP-dependent manner.</text>
</comment>
<dbReference type="Gene3D" id="1.10.268.10">
    <property type="entry name" value="Topoisomerase, domain 3"/>
    <property type="match status" value="1"/>
</dbReference>
<keyword evidence="7 9" id="KW-0413">Isomerase</keyword>
<comment type="subunit">
    <text evidence="9">Heterotetramer, composed of two GyrA and two GyrB chains. In the heterotetramer, GyrA contains the active site tyrosine that forms a transient covalent intermediate with DNA, while GyrB binds cofactors and catalyzes ATP hydrolysis.</text>
</comment>
<dbReference type="Gene3D" id="3.30.1360.40">
    <property type="match status" value="1"/>
</dbReference>
<comment type="subcellular location">
    <subcellularLocation>
        <location evidence="9">Cytoplasm</location>
    </subcellularLocation>
</comment>
<keyword evidence="5 9" id="KW-0799">Topoisomerase</keyword>
<proteinExistence type="inferred from homology"/>
<dbReference type="Gene3D" id="2.120.10.90">
    <property type="entry name" value="DNA gyrase/topoisomerase IV, subunit A, C-terminal"/>
    <property type="match status" value="1"/>
</dbReference>
<keyword evidence="11" id="KW-0175">Coiled coil</keyword>
<dbReference type="InterPro" id="IPR006691">
    <property type="entry name" value="GyrA/parC_rep"/>
</dbReference>
<dbReference type="HAMAP" id="MF_01897">
    <property type="entry name" value="GyrA"/>
    <property type="match status" value="1"/>
</dbReference>
<evidence type="ECO:0000256" key="9">
    <source>
        <dbReference type="HAMAP-Rule" id="MF_01897"/>
    </source>
</evidence>
<dbReference type="GO" id="GO:0003677">
    <property type="term" value="F:DNA binding"/>
    <property type="evidence" value="ECO:0007669"/>
    <property type="project" value="UniProtKB-UniRule"/>
</dbReference>
<evidence type="ECO:0000259" key="12">
    <source>
        <dbReference type="PROSITE" id="PS52040"/>
    </source>
</evidence>
<dbReference type="Pfam" id="PF03989">
    <property type="entry name" value="DNA_gyraseA_C"/>
    <property type="match status" value="6"/>
</dbReference>
<evidence type="ECO:0000256" key="7">
    <source>
        <dbReference type="ARBA" id="ARBA00023235"/>
    </source>
</evidence>
<dbReference type="PANTHER" id="PTHR43493">
    <property type="entry name" value="DNA GYRASE/TOPOISOMERASE SUBUNIT A"/>
    <property type="match status" value="1"/>
</dbReference>
<gene>
    <name evidence="9" type="primary">gyrA</name>
    <name evidence="13" type="ORF">AVDCRST_MAG18-1450</name>
</gene>
<sequence length="828" mass="92202">MEIGTVRLVNIENEMRQSYLDYSMSVIVQRALPDVRDGMKPVQRRVLYSMHEMGLRRNGRHRKSAGIVGEVMKNYHPHGDSSIYGALAHLVQPWSMRYPLIDGQGNFGSVDGDLPAAMRYTEARMAEITEELLRDIDKNTVEYRTNYDDSMREPTVLPARLPALLLNGAAGIAVGMATNIPPHNLREICDAITFLIDHPEGTLEQLLEIVQGPDFPTGGTILGREGIKQAYATGRGRVVIRAKAFIEEAARNNRFQIIVTELPFQVNKSTLIERMASLVKEGTIDGISDLRDESDRNGMRIVIELKREAQPRKVLNSLFKHTAMQSTFGVNTLALVDGKQPRVLTLKRTIQYFIEHRQDVIRRRSIFELEKARQRAHILEGLRIALDHIDEVISTIRASRTTESARNNLMKAYQLSESQANAILDIRLARLAQLERRKIDDEYKEILQQIKGLETLLADEQKVLAVIKEDMIYLREKYGDDRRTVIREGDGEISDEDLIPEINVLLTLTNKGYVKRLPDDTYRTQHRGGRGVSGLTMREEDDVQHIISCNTMDTLLFFTNQGRCYSLKAHEIPDASRTAKGTPIVNLLTLQPDEVVTMPMAVKDFSGASYLVLATRKGKIKRTPLSQFAQVRANGLIALGIDEGDELAWVRMSKGDQDVIVVTAQGKSIRFGETDARPMGRQAAGVTAIRLAAGDVVVGMDIVEPGRDLVFVSANGFGKRTPIDDYPRQGRGGSGVIAMRVTDKTGLLVGARMATVEDNLMMITQKGIVIRIQGEQISRIGRATQGVTLMKVGKSDRLVSMALVDSTQNNGEDGVADLEALEVVAQAD</sequence>
<dbReference type="GO" id="GO:0034335">
    <property type="term" value="F:DNA negative supercoiling activity"/>
    <property type="evidence" value="ECO:0007669"/>
    <property type="project" value="UniProtKB-ARBA"/>
</dbReference>
<feature type="coiled-coil region" evidence="11">
    <location>
        <begin position="436"/>
        <end position="463"/>
    </location>
</feature>
<dbReference type="PROSITE" id="PS52040">
    <property type="entry name" value="TOPO_IIA"/>
    <property type="match status" value="1"/>
</dbReference>
<accession>A0A6J4V1S7</accession>
<dbReference type="GO" id="GO:0005524">
    <property type="term" value="F:ATP binding"/>
    <property type="evidence" value="ECO:0007669"/>
    <property type="project" value="UniProtKB-UniRule"/>
</dbReference>
<organism evidence="13">
    <name type="scientific">uncultured Thermomicrobiales bacterium</name>
    <dbReference type="NCBI Taxonomy" id="1645740"/>
    <lineage>
        <taxon>Bacteria</taxon>
        <taxon>Pseudomonadati</taxon>
        <taxon>Thermomicrobiota</taxon>
        <taxon>Thermomicrobia</taxon>
        <taxon>Thermomicrobiales</taxon>
        <taxon>environmental samples</taxon>
    </lineage>
</organism>
<dbReference type="GO" id="GO:0009330">
    <property type="term" value="C:DNA topoisomerase type II (double strand cut, ATP-hydrolyzing) complex"/>
    <property type="evidence" value="ECO:0007669"/>
    <property type="project" value="TreeGrafter"/>
</dbReference>
<evidence type="ECO:0000313" key="13">
    <source>
        <dbReference type="EMBL" id="CAA9565598.1"/>
    </source>
</evidence>
<feature type="active site" description="O-(5'-phospho-DNA)-tyrosine intermediate" evidence="9 10">
    <location>
        <position position="120"/>
    </location>
</feature>
<feature type="short sequence motif" description="GyrA-box" evidence="9">
    <location>
        <begin position="525"/>
        <end position="531"/>
    </location>
</feature>
<comment type="catalytic activity">
    <reaction evidence="1 9 10">
        <text>ATP-dependent breakage, passage and rejoining of double-stranded DNA.</text>
        <dbReference type="EC" id="5.6.2.2"/>
    </reaction>
</comment>
<dbReference type="FunFam" id="2.120.10.90:FF:000005">
    <property type="entry name" value="DNA topoisomerase 4 subunit A"/>
    <property type="match status" value="1"/>
</dbReference>
<dbReference type="InterPro" id="IPR050220">
    <property type="entry name" value="Type_II_DNA_Topoisomerases"/>
</dbReference>
<dbReference type="GO" id="GO:0005737">
    <property type="term" value="C:cytoplasm"/>
    <property type="evidence" value="ECO:0007669"/>
    <property type="project" value="UniProtKB-SubCell"/>
</dbReference>
<keyword evidence="6 9" id="KW-0238">DNA-binding</keyword>
<dbReference type="GO" id="GO:0005694">
    <property type="term" value="C:chromosome"/>
    <property type="evidence" value="ECO:0007669"/>
    <property type="project" value="InterPro"/>
</dbReference>
<dbReference type="SUPFAM" id="SSF56719">
    <property type="entry name" value="Type II DNA topoisomerase"/>
    <property type="match status" value="1"/>
</dbReference>
<evidence type="ECO:0000256" key="8">
    <source>
        <dbReference type="ARBA" id="ARBA00063644"/>
    </source>
</evidence>
<dbReference type="FunFam" id="1.10.268.10:FF:000001">
    <property type="entry name" value="DNA gyrase subunit A"/>
    <property type="match status" value="1"/>
</dbReference>
<evidence type="ECO:0000256" key="4">
    <source>
        <dbReference type="ARBA" id="ARBA00022840"/>
    </source>
</evidence>
<dbReference type="InterPro" id="IPR002205">
    <property type="entry name" value="Topo_IIA_dom_A"/>
</dbReference>
<dbReference type="PANTHER" id="PTHR43493:SF5">
    <property type="entry name" value="DNA GYRASE SUBUNIT A, CHLOROPLASTIC_MITOCHONDRIAL"/>
    <property type="match status" value="1"/>
</dbReference>
<evidence type="ECO:0000256" key="3">
    <source>
        <dbReference type="ARBA" id="ARBA00022741"/>
    </source>
</evidence>
<dbReference type="NCBIfam" id="NF004043">
    <property type="entry name" value="PRK05560.1"/>
    <property type="match status" value="1"/>
</dbReference>
<reference evidence="13" key="1">
    <citation type="submission" date="2020-02" db="EMBL/GenBank/DDBJ databases">
        <authorList>
            <person name="Meier V. D."/>
        </authorList>
    </citation>
    <scope>NUCLEOTIDE SEQUENCE</scope>
    <source>
        <strain evidence="13">AVDCRST_MAG18</strain>
    </source>
</reference>
<dbReference type="CDD" id="cd00187">
    <property type="entry name" value="TOP4c"/>
    <property type="match status" value="1"/>
</dbReference>
<dbReference type="InterPro" id="IPR005743">
    <property type="entry name" value="GyrA"/>
</dbReference>
<evidence type="ECO:0000256" key="1">
    <source>
        <dbReference type="ARBA" id="ARBA00000185"/>
    </source>
</evidence>
<dbReference type="AlphaFoldDB" id="A0A6J4V1S7"/>
<dbReference type="FunFam" id="3.90.199.10:FF:000001">
    <property type="entry name" value="DNA gyrase subunit A"/>
    <property type="match status" value="1"/>
</dbReference>
<dbReference type="FunFam" id="3.30.1360.40:FF:000002">
    <property type="entry name" value="DNA gyrase subunit A"/>
    <property type="match status" value="1"/>
</dbReference>
<dbReference type="NCBIfam" id="TIGR01063">
    <property type="entry name" value="gyrA"/>
    <property type="match status" value="1"/>
</dbReference>